<evidence type="ECO:0000256" key="7">
    <source>
        <dbReference type="ARBA" id="ARBA00030003"/>
    </source>
</evidence>
<comment type="similarity">
    <text evidence="2">Belongs to the type IA topoisomerase family.</text>
</comment>
<dbReference type="InterPro" id="IPR013825">
    <property type="entry name" value="Topo_IA_cen_sub2"/>
</dbReference>
<dbReference type="GO" id="GO:0003917">
    <property type="term" value="F:DNA topoisomerase type I (single strand cut, ATP-independent) activity"/>
    <property type="evidence" value="ECO:0007669"/>
    <property type="project" value="UniProtKB-EC"/>
</dbReference>
<dbReference type="EMBL" id="VEWN01000001">
    <property type="protein sequence ID" value="KAA1058541.1"/>
    <property type="molecule type" value="Genomic_DNA"/>
</dbReference>
<dbReference type="EC" id="5.6.2.1" evidence="3"/>
<accession>A0A5B0L2K6</accession>
<dbReference type="InterPro" id="IPR013497">
    <property type="entry name" value="Topo_IA_cen"/>
</dbReference>
<evidence type="ECO:0000259" key="12">
    <source>
        <dbReference type="PROSITE" id="PS50880"/>
    </source>
</evidence>
<dbReference type="AlphaFoldDB" id="A0A5B0L2K6"/>
<protein>
    <recommendedName>
        <fullName evidence="3">DNA topoisomerase</fullName>
        <ecNumber evidence="3">5.6.2.1</ecNumber>
    </recommendedName>
    <alternativeName>
        <fullName evidence="10">Omega-protein</fullName>
    </alternativeName>
    <alternativeName>
        <fullName evidence="9">Relaxing enzyme</fullName>
    </alternativeName>
    <alternativeName>
        <fullName evidence="7">Swivelase</fullName>
    </alternativeName>
    <alternativeName>
        <fullName evidence="8">Untwisting enzyme</fullName>
    </alternativeName>
</protein>
<comment type="caution">
    <text evidence="14">The sequence shown here is derived from an EMBL/GenBank/DDBJ whole genome shotgun (WGS) entry which is preliminary data.</text>
</comment>
<dbReference type="GO" id="GO:0043597">
    <property type="term" value="C:cytoplasmic replication fork"/>
    <property type="evidence" value="ECO:0007669"/>
    <property type="project" value="TreeGrafter"/>
</dbReference>
<dbReference type="GO" id="GO:0003677">
    <property type="term" value="F:DNA binding"/>
    <property type="evidence" value="ECO:0007669"/>
    <property type="project" value="UniProtKB-KW"/>
</dbReference>
<dbReference type="SMART" id="SM00436">
    <property type="entry name" value="TOP1Bc"/>
    <property type="match status" value="1"/>
</dbReference>
<feature type="region of interest" description="Disordered" evidence="11">
    <location>
        <begin position="447"/>
        <end position="485"/>
    </location>
</feature>
<dbReference type="GO" id="GO:0006265">
    <property type="term" value="P:DNA topological change"/>
    <property type="evidence" value="ECO:0007669"/>
    <property type="project" value="InterPro"/>
</dbReference>
<dbReference type="Gene3D" id="3.40.50.140">
    <property type="match status" value="1"/>
</dbReference>
<dbReference type="SMART" id="SM00493">
    <property type="entry name" value="TOPRIM"/>
    <property type="match status" value="1"/>
</dbReference>
<evidence type="ECO:0000256" key="3">
    <source>
        <dbReference type="ARBA" id="ARBA00012891"/>
    </source>
</evidence>
<dbReference type="PANTHER" id="PTHR11390:SF21">
    <property type="entry name" value="DNA TOPOISOMERASE 3-ALPHA"/>
    <property type="match status" value="1"/>
</dbReference>
<feature type="compositionally biased region" description="Basic and acidic residues" evidence="11">
    <location>
        <begin position="470"/>
        <end position="483"/>
    </location>
</feature>
<feature type="domain" description="Toprim" evidence="12">
    <location>
        <begin position="5"/>
        <end position="124"/>
    </location>
</feature>
<reference evidence="14 15" key="1">
    <citation type="submission" date="2019-07" db="EMBL/GenBank/DDBJ databases">
        <title>Genome sequencing of the stress-tolerant strain Azospirillum brasilense Az19.</title>
        <authorList>
            <person name="Maroniche G.A."/>
            <person name="Garcia J.E."/>
            <person name="Pagnussat L."/>
            <person name="Amenta M."/>
            <person name="Creus C.M."/>
        </authorList>
    </citation>
    <scope>NUCLEOTIDE SEQUENCE [LARGE SCALE GENOMIC DNA]</scope>
    <source>
        <strain evidence="14 15">Az19</strain>
    </source>
</reference>
<evidence type="ECO:0000256" key="11">
    <source>
        <dbReference type="SAM" id="MobiDB-lite"/>
    </source>
</evidence>
<dbReference type="InterPro" id="IPR013824">
    <property type="entry name" value="Topo_IA_cen_sub1"/>
</dbReference>
<evidence type="ECO:0000256" key="10">
    <source>
        <dbReference type="ARBA" id="ARBA00032877"/>
    </source>
</evidence>
<dbReference type="Gene3D" id="1.10.460.10">
    <property type="entry name" value="Topoisomerase I, domain 2"/>
    <property type="match status" value="1"/>
</dbReference>
<dbReference type="SMART" id="SM00437">
    <property type="entry name" value="TOP1Ac"/>
    <property type="match status" value="1"/>
</dbReference>
<dbReference type="Pfam" id="PF01751">
    <property type="entry name" value="Toprim"/>
    <property type="match status" value="1"/>
</dbReference>
<dbReference type="Gene3D" id="2.70.20.10">
    <property type="entry name" value="Topoisomerase I, domain 3"/>
    <property type="match status" value="1"/>
</dbReference>
<dbReference type="PANTHER" id="PTHR11390">
    <property type="entry name" value="PROKARYOTIC DNA TOPOISOMERASE"/>
    <property type="match status" value="1"/>
</dbReference>
<feature type="compositionally biased region" description="Low complexity" evidence="11">
    <location>
        <begin position="681"/>
        <end position="691"/>
    </location>
</feature>
<feature type="compositionally biased region" description="Low complexity" evidence="11">
    <location>
        <begin position="638"/>
        <end position="662"/>
    </location>
</feature>
<gene>
    <name evidence="14" type="ORF">FH063_000741</name>
</gene>
<dbReference type="PROSITE" id="PS50880">
    <property type="entry name" value="TOPRIM"/>
    <property type="match status" value="1"/>
</dbReference>
<evidence type="ECO:0000256" key="1">
    <source>
        <dbReference type="ARBA" id="ARBA00000213"/>
    </source>
</evidence>
<dbReference type="InterPro" id="IPR013826">
    <property type="entry name" value="Topo_IA_cen_sub3"/>
</dbReference>
<dbReference type="InterPro" id="IPR003601">
    <property type="entry name" value="Topo_IA_2"/>
</dbReference>
<dbReference type="GO" id="GO:0006310">
    <property type="term" value="P:DNA recombination"/>
    <property type="evidence" value="ECO:0007669"/>
    <property type="project" value="TreeGrafter"/>
</dbReference>
<keyword evidence="5" id="KW-0238">DNA-binding</keyword>
<dbReference type="InterPro" id="IPR023405">
    <property type="entry name" value="Topo_IA_core_domain"/>
</dbReference>
<sequence length="746" mass="81292">MAVMATLIITEKSSQAKDLRAALGDRYGRILPAEGHLLRLAEPDEVNPDWKRWSPTLLKPDGLYPTRPDSGGNKTAKLAAIKAALKGCDQVILATDCDREGQLIGQEILEHLGFRGRVQRALFTAQDPKTIRDAFAKLKPNNELRPLYEAAVARQQADQIFNLSLTRTATKTLLAPGTRGVIGIGRVKTPTLSIVCLRELEIRNFKPEDYFEVVATATAAGGSFLMRHAPPPKDRIKDRARAEAIARAADGHGGPLSVTVEDRRQAPPKLYDLPALQKTCGQRWGWTADRTLEVAQELYDGEGKKLITYPRAEARYLSENQIADVPAIAGALTRLRGFAHLDLSRPVIRRGKSGHFCDKALEGVSHHAIVPNVNVLDDLESRLNRLTDDEKRLYALICRSYLAAVMPDYEYRQTTVLMNVPVEGKPVVFRAVGRIPLKLGWKAAFGSAETDGKPDEKEEEQTLPPLADGEPARLSDPRVEAKRTQAPPRYNEGTLVDAMQNAWRFVEDPALRDRLKEAKGIGTPATRAEIIKGLRRQNLLGADGKWLVPTPAGLQLFETLRGAAPTLVDPGTTALWEMRLDEVVVGRADFRSVIDGIADEAGRLIGVLVGNQGPAVDLGVRGGPIRAGRGAGRRRSTSPRAAGTTPRPRTRKVAVAAVGVDGEAPKTPRRSRKAKAAPEVPDSMSPVADAAPPAPAAPPSGARRKAPTDKMVAFARSLADRKGVELPNTVLQDFDSCRQFLDQHAR</sequence>
<evidence type="ECO:0000256" key="5">
    <source>
        <dbReference type="ARBA" id="ARBA00023125"/>
    </source>
</evidence>
<keyword evidence="4" id="KW-0799">Topoisomerase</keyword>
<name>A0A5B0L2K6_9PROT</name>
<dbReference type="InterPro" id="IPR000380">
    <property type="entry name" value="Topo_IA"/>
</dbReference>
<feature type="region of interest" description="Disordered" evidence="11">
    <location>
        <begin position="618"/>
        <end position="709"/>
    </location>
</feature>
<evidence type="ECO:0000256" key="6">
    <source>
        <dbReference type="ARBA" id="ARBA00023235"/>
    </source>
</evidence>
<evidence type="ECO:0000259" key="13">
    <source>
        <dbReference type="PROSITE" id="PS52039"/>
    </source>
</evidence>
<comment type="catalytic activity">
    <reaction evidence="1">
        <text>ATP-independent breakage of single-stranded DNA, followed by passage and rejoining.</text>
        <dbReference type="EC" id="5.6.2.1"/>
    </reaction>
</comment>
<proteinExistence type="inferred from homology"/>
<evidence type="ECO:0000256" key="2">
    <source>
        <dbReference type="ARBA" id="ARBA00009446"/>
    </source>
</evidence>
<dbReference type="Pfam" id="PF01131">
    <property type="entry name" value="Topoisom_bac"/>
    <property type="match status" value="1"/>
</dbReference>
<organism evidence="14 15">
    <name type="scientific">Azospirillum argentinense</name>
    <dbReference type="NCBI Taxonomy" id="2970906"/>
    <lineage>
        <taxon>Bacteria</taxon>
        <taxon>Pseudomonadati</taxon>
        <taxon>Pseudomonadota</taxon>
        <taxon>Alphaproteobacteria</taxon>
        <taxon>Rhodospirillales</taxon>
        <taxon>Azospirillaceae</taxon>
        <taxon>Azospirillum</taxon>
    </lineage>
</organism>
<evidence type="ECO:0000256" key="8">
    <source>
        <dbReference type="ARBA" id="ARBA00031985"/>
    </source>
</evidence>
<evidence type="ECO:0000256" key="9">
    <source>
        <dbReference type="ARBA" id="ARBA00032235"/>
    </source>
</evidence>
<keyword evidence="6" id="KW-0413">Isomerase</keyword>
<dbReference type="GO" id="GO:0006281">
    <property type="term" value="P:DNA repair"/>
    <property type="evidence" value="ECO:0007669"/>
    <property type="project" value="TreeGrafter"/>
</dbReference>
<dbReference type="PRINTS" id="PR00417">
    <property type="entry name" value="PRTPISMRASEI"/>
</dbReference>
<dbReference type="InterPro" id="IPR006171">
    <property type="entry name" value="TOPRIM_dom"/>
</dbReference>
<dbReference type="Gene3D" id="1.10.290.10">
    <property type="entry name" value="Topoisomerase I, domain 4"/>
    <property type="match status" value="1"/>
</dbReference>
<evidence type="ECO:0000256" key="4">
    <source>
        <dbReference type="ARBA" id="ARBA00023029"/>
    </source>
</evidence>
<evidence type="ECO:0000313" key="15">
    <source>
        <dbReference type="Proteomes" id="UP000325333"/>
    </source>
</evidence>
<evidence type="ECO:0000313" key="14">
    <source>
        <dbReference type="EMBL" id="KAA1058541.1"/>
    </source>
</evidence>
<dbReference type="Proteomes" id="UP000325333">
    <property type="component" value="Unassembled WGS sequence"/>
</dbReference>
<dbReference type="SUPFAM" id="SSF56712">
    <property type="entry name" value="Prokaryotic type I DNA topoisomerase"/>
    <property type="match status" value="1"/>
</dbReference>
<feature type="domain" description="Topo IA-type catalytic" evidence="13">
    <location>
        <begin position="144"/>
        <end position="605"/>
    </location>
</feature>
<dbReference type="PROSITE" id="PS52039">
    <property type="entry name" value="TOPO_IA_2"/>
    <property type="match status" value="1"/>
</dbReference>
<dbReference type="InterPro" id="IPR003602">
    <property type="entry name" value="Topo_IA_DNA-bd_dom"/>
</dbReference>